<feature type="chain" id="PRO_5041316191" description="TmcA/NAT10 N-terminal domain-containing protein" evidence="2">
    <location>
        <begin position="19"/>
        <end position="490"/>
    </location>
</feature>
<reference evidence="4" key="1">
    <citation type="submission" date="2023-08" db="EMBL/GenBank/DDBJ databases">
        <authorList>
            <person name="Chen Y."/>
            <person name="Shah S."/>
            <person name="Dougan E. K."/>
            <person name="Thang M."/>
            <person name="Chan C."/>
        </authorList>
    </citation>
    <scope>NUCLEOTIDE SEQUENCE</scope>
</reference>
<keyword evidence="1" id="KW-0812">Transmembrane</keyword>
<sequence length="490" mass="52351">SFVVSLVVNALASTGVLGGESIATISDTTPTYVTPDGLTFSVWAVIYSLELLLVVRQACPSDHTESLLQKACPITGLSVRWRLVIAFLTNAIWLPVYVNRFFGLALAIILVYLGFLLSVFSDLNTKTADSFCEWFSYSAGIACNCSWVVVATCANAFTWFGELGWKDAFGVAGTPTAGAVVAVAVTFIAIALAVFRSDLAWSLVAAWALGGLFRMHTVVDPESFPEGAMNHSLALVAIWCCGVVLLASVIGLFLVPTNAVFQAIKSEQLDMLFFTTSTAAAIKAAGARRHRLCLLVNGCEPGEEDRRALVRQVARLCGDPQILLCSRQPLQGPEDVQVTSWFFGQVRKVTFLGSSFHAAVIFDPEEIMPETLWAAAETVRGGGVICIVPSCCSSPGPGRHGFFPRLLAAVQKVAIHVDAVLQPIQPIPDEALAEWTFPTSESQAMGGSAGAGEICALLDLTCTADQRAGLTTALEVLEDDSQRTQLDPPI</sequence>
<name>A0AA36MHF5_9DINO</name>
<evidence type="ECO:0000259" key="3">
    <source>
        <dbReference type="Pfam" id="PF08351"/>
    </source>
</evidence>
<gene>
    <name evidence="4" type="ORF">EVOR1521_LOCUS2325</name>
</gene>
<evidence type="ECO:0000256" key="2">
    <source>
        <dbReference type="SAM" id="SignalP"/>
    </source>
</evidence>
<comment type="caution">
    <text evidence="4">The sequence shown here is derived from an EMBL/GenBank/DDBJ whole genome shotgun (WGS) entry which is preliminary data.</text>
</comment>
<dbReference type="PANTHER" id="PTHR33802">
    <property type="entry name" value="SI:CH211-161H7.5-RELATED"/>
    <property type="match status" value="1"/>
</dbReference>
<evidence type="ECO:0000313" key="4">
    <source>
        <dbReference type="EMBL" id="CAJ1372194.1"/>
    </source>
</evidence>
<keyword evidence="2" id="KW-0732">Signal</keyword>
<dbReference type="InterPro" id="IPR013562">
    <property type="entry name" value="TmcA/NAT10_N"/>
</dbReference>
<organism evidence="4 5">
    <name type="scientific">Effrenium voratum</name>
    <dbReference type="NCBI Taxonomy" id="2562239"/>
    <lineage>
        <taxon>Eukaryota</taxon>
        <taxon>Sar</taxon>
        <taxon>Alveolata</taxon>
        <taxon>Dinophyceae</taxon>
        <taxon>Suessiales</taxon>
        <taxon>Symbiodiniaceae</taxon>
        <taxon>Effrenium</taxon>
    </lineage>
</organism>
<dbReference type="AlphaFoldDB" id="A0AA36MHF5"/>
<feature type="transmembrane region" description="Helical" evidence="1">
    <location>
        <begin position="79"/>
        <end position="98"/>
    </location>
</feature>
<accession>A0AA36MHF5</accession>
<evidence type="ECO:0000256" key="1">
    <source>
        <dbReference type="SAM" id="Phobius"/>
    </source>
</evidence>
<feature type="transmembrane region" description="Helical" evidence="1">
    <location>
        <begin position="42"/>
        <end position="59"/>
    </location>
</feature>
<feature type="transmembrane region" description="Helical" evidence="1">
    <location>
        <begin position="135"/>
        <end position="157"/>
    </location>
</feature>
<dbReference type="EMBL" id="CAUJNA010000119">
    <property type="protein sequence ID" value="CAJ1372194.1"/>
    <property type="molecule type" value="Genomic_DNA"/>
</dbReference>
<dbReference type="Gene3D" id="3.40.50.11040">
    <property type="match status" value="1"/>
</dbReference>
<dbReference type="Proteomes" id="UP001178507">
    <property type="component" value="Unassembled WGS sequence"/>
</dbReference>
<feature type="transmembrane region" description="Helical" evidence="1">
    <location>
        <begin position="199"/>
        <end position="219"/>
    </location>
</feature>
<dbReference type="Pfam" id="PF08351">
    <property type="entry name" value="TmcA_N"/>
    <property type="match status" value="1"/>
</dbReference>
<evidence type="ECO:0000313" key="5">
    <source>
        <dbReference type="Proteomes" id="UP001178507"/>
    </source>
</evidence>
<keyword evidence="1" id="KW-0472">Membrane</keyword>
<feature type="transmembrane region" description="Helical" evidence="1">
    <location>
        <begin position="104"/>
        <end position="123"/>
    </location>
</feature>
<proteinExistence type="predicted"/>
<feature type="transmembrane region" description="Helical" evidence="1">
    <location>
        <begin position="231"/>
        <end position="255"/>
    </location>
</feature>
<protein>
    <recommendedName>
        <fullName evidence="3">TmcA/NAT10 N-terminal domain-containing protein</fullName>
    </recommendedName>
</protein>
<feature type="domain" description="TmcA/NAT10 N-terminal" evidence="3">
    <location>
        <begin position="277"/>
        <end position="388"/>
    </location>
</feature>
<feature type="signal peptide" evidence="2">
    <location>
        <begin position="1"/>
        <end position="18"/>
    </location>
</feature>
<keyword evidence="5" id="KW-1185">Reference proteome</keyword>
<feature type="transmembrane region" description="Helical" evidence="1">
    <location>
        <begin position="169"/>
        <end position="192"/>
    </location>
</feature>
<keyword evidence="1" id="KW-1133">Transmembrane helix</keyword>
<feature type="non-terminal residue" evidence="4">
    <location>
        <position position="490"/>
    </location>
</feature>
<dbReference type="PANTHER" id="PTHR33802:SF1">
    <property type="entry name" value="XK-RELATED PROTEIN"/>
    <property type="match status" value="1"/>
</dbReference>